<feature type="transmembrane region" description="Helical" evidence="1">
    <location>
        <begin position="28"/>
        <end position="52"/>
    </location>
</feature>
<feature type="transmembrane region" description="Helical" evidence="1">
    <location>
        <begin position="175"/>
        <end position="196"/>
    </location>
</feature>
<dbReference type="InterPro" id="IPR048389">
    <property type="entry name" value="YciQ-like_C"/>
</dbReference>
<keyword evidence="1" id="KW-0812">Transmembrane</keyword>
<dbReference type="InterPro" id="IPR026467">
    <property type="entry name" value="Ser/Gly_Cys_C_dom"/>
</dbReference>
<name>A0A8J7HN43_9NOST</name>
<dbReference type="NCBIfam" id="TIGR04222">
    <property type="entry name" value="near_uncomplex"/>
    <property type="match status" value="1"/>
</dbReference>
<feature type="transmembrane region" description="Helical" evidence="1">
    <location>
        <begin position="202"/>
        <end position="220"/>
    </location>
</feature>
<gene>
    <name evidence="3" type="ORF">I8748_09195</name>
</gene>
<proteinExistence type="predicted"/>
<evidence type="ECO:0000256" key="1">
    <source>
        <dbReference type="SAM" id="Phobius"/>
    </source>
</evidence>
<keyword evidence="1" id="KW-0472">Membrane</keyword>
<dbReference type="Pfam" id="PF20990">
    <property type="entry name" value="DUF2207_C"/>
    <property type="match status" value="1"/>
</dbReference>
<protein>
    <submittedName>
        <fullName evidence="3">TIGR04222 domain-containing membrane protein</fullName>
    </submittedName>
</protein>
<sequence length="327" mass="34941">MDKLLLGILAMLLVVVISNPTANPIANMYGPLFLLFYAFVIVVTLIVCGWGMQGDSTAKLPLPSVPTNPDPYEIAYLRGGENEVTRLAVFDLIQRRYLEIDGKNLKQPLSRPDVNTLTSIEREVLDGFLYSRKASEIFQSSLPGKVKQHCTVYEQRLQNEQLLFPNTSKQFVKRLCFIGTLIILGLGGYKLIAALATGHSNVMFLVIIGIFSQIILLCVCQTPRLSQRGKAYLQRLQNTFEGLKKQVSTVQLNATDSNILLPLAVFGISILVGSPYAEFEKMFHVAAANASTSFSGGVSSCGSGSSCGGGDGGGGGCGGGCGGCGGG</sequence>
<evidence type="ECO:0000313" key="3">
    <source>
        <dbReference type="EMBL" id="MBH8562347.1"/>
    </source>
</evidence>
<reference evidence="3 4" key="1">
    <citation type="journal article" date="2021" name="Int. J. Syst. Evol. Microbiol.">
        <title>Amazonocrinis nigriterrae gen. nov., sp. nov., Atlanticothrix silvestris gen. nov., sp. nov. and Dendronalium phyllosphericum gen. nov., sp. nov., nostocacean cyanobacteria from Brazilian environments.</title>
        <authorList>
            <person name="Alvarenga D.O."/>
            <person name="Andreote A.P.D."/>
            <person name="Branco L.H.Z."/>
            <person name="Delbaje E."/>
            <person name="Cruz R.B."/>
            <person name="Varani A.M."/>
            <person name="Fiore M.F."/>
        </authorList>
    </citation>
    <scope>NUCLEOTIDE SEQUENCE [LARGE SCALE GENOMIC DNA]</scope>
    <source>
        <strain evidence="3 4">CENA67</strain>
    </source>
</reference>
<feature type="domain" description="Predicted membrane protein YciQ-like C-terminal" evidence="2">
    <location>
        <begin position="66"/>
        <end position="238"/>
    </location>
</feature>
<comment type="caution">
    <text evidence="3">The sequence shown here is derived from an EMBL/GenBank/DDBJ whole genome shotgun (WGS) entry which is preliminary data.</text>
</comment>
<dbReference type="Proteomes" id="UP000632766">
    <property type="component" value="Unassembled WGS sequence"/>
</dbReference>
<dbReference type="AlphaFoldDB" id="A0A8J7HN43"/>
<keyword evidence="1" id="KW-1133">Transmembrane helix</keyword>
<keyword evidence="4" id="KW-1185">Reference proteome</keyword>
<dbReference type="EMBL" id="JAECZC010000011">
    <property type="protein sequence ID" value="MBH8562347.1"/>
    <property type="molecule type" value="Genomic_DNA"/>
</dbReference>
<dbReference type="RefSeq" id="WP_198124304.1">
    <property type="nucleotide sequence ID" value="NZ_JAECZC010000011.1"/>
</dbReference>
<evidence type="ECO:0000259" key="2">
    <source>
        <dbReference type="Pfam" id="PF20990"/>
    </source>
</evidence>
<accession>A0A8J7HN43</accession>
<organism evidence="3 4">
    <name type="scientific">Amazonocrinis nigriterrae CENA67</name>
    <dbReference type="NCBI Taxonomy" id="2794033"/>
    <lineage>
        <taxon>Bacteria</taxon>
        <taxon>Bacillati</taxon>
        <taxon>Cyanobacteriota</taxon>
        <taxon>Cyanophyceae</taxon>
        <taxon>Nostocales</taxon>
        <taxon>Nostocaceae</taxon>
        <taxon>Amazonocrinis</taxon>
        <taxon>Amazonocrinis nigriterrae</taxon>
    </lineage>
</organism>
<evidence type="ECO:0000313" key="4">
    <source>
        <dbReference type="Proteomes" id="UP000632766"/>
    </source>
</evidence>